<dbReference type="GO" id="GO:0006397">
    <property type="term" value="P:mRNA processing"/>
    <property type="evidence" value="ECO:0007669"/>
    <property type="project" value="UniProtKB-KW"/>
</dbReference>
<keyword evidence="5" id="KW-0507">mRNA processing</keyword>
<feature type="compositionally biased region" description="Basic and acidic residues" evidence="8">
    <location>
        <begin position="1"/>
        <end position="10"/>
    </location>
</feature>
<evidence type="ECO:0000259" key="9">
    <source>
        <dbReference type="Pfam" id="PF05182"/>
    </source>
</evidence>
<dbReference type="GeneTree" id="ENSGT00940000162578"/>
<sequence>MSAEEADKTTTTDVSAGDEEEEWLYGGKNNHLTSAGTSLNVYGCVVFLDFQATGEAAGEDVESDSDSDDDDDDVRVTIGDIKTGAPQYTNLLYCLFSVATKLKGVDLDAPGNINGVPVLEVDMESFEEKPWRKPGADLSDYFNYGFNEDTWKAYCEKQKRLRMGLEVSTVGSVTSKITVQQGRTGNEKDIPSLPVHTSKPDFTSPVNLYKSAVSQVTRISPPQWTGPPAQDMSYYTKSSGTIDVIGGQTATISRVEGRRRHNLDGNNIQVQQATETVKKNFKLYDEERYRYRDYQERGYGERHRDRSSREKEERHRERRHREKEEGRHKSSRSSSSRRRHDSEEGDSHRRHKHKKSKRSKEGKEASEEISADQENQEAME</sequence>
<proteinExistence type="inferred from homology"/>
<feature type="region of interest" description="Disordered" evidence="8">
    <location>
        <begin position="297"/>
        <end position="380"/>
    </location>
</feature>
<evidence type="ECO:0000313" key="11">
    <source>
        <dbReference type="Proteomes" id="UP000261340"/>
    </source>
</evidence>
<feature type="compositionally biased region" description="Basic residues" evidence="8">
    <location>
        <begin position="348"/>
        <end position="358"/>
    </location>
</feature>
<evidence type="ECO:0000256" key="5">
    <source>
        <dbReference type="ARBA" id="ARBA00022664"/>
    </source>
</evidence>
<accession>A0A3Q0QU71</accession>
<name>A0A3Q0QU71_AMPCI</name>
<comment type="similarity">
    <text evidence="2">Belongs to the FIP1 family.</text>
</comment>
<keyword evidence="6" id="KW-0539">Nucleus</keyword>
<dbReference type="InterPro" id="IPR007854">
    <property type="entry name" value="Fip1_dom"/>
</dbReference>
<feature type="domain" description="Pre-mRNA polyadenylation factor Fip1" evidence="9">
    <location>
        <begin position="120"/>
        <end position="162"/>
    </location>
</feature>
<protein>
    <recommendedName>
        <fullName evidence="3">Pre-mRNA 3'-end-processing factor FIP1</fullName>
    </recommendedName>
    <alternativeName>
        <fullName evidence="7">FIP1-like 1 protein</fullName>
    </alternativeName>
</protein>
<feature type="region of interest" description="Disordered" evidence="8">
    <location>
        <begin position="1"/>
        <end position="22"/>
    </location>
</feature>
<evidence type="ECO:0000256" key="3">
    <source>
        <dbReference type="ARBA" id="ARBA00017456"/>
    </source>
</evidence>
<evidence type="ECO:0000256" key="6">
    <source>
        <dbReference type="ARBA" id="ARBA00023242"/>
    </source>
</evidence>
<dbReference type="Proteomes" id="UP000261340">
    <property type="component" value="Unplaced"/>
</dbReference>
<reference evidence="10" key="2">
    <citation type="submission" date="2025-09" db="UniProtKB">
        <authorList>
            <consortium name="Ensembl"/>
        </authorList>
    </citation>
    <scope>IDENTIFICATION</scope>
</reference>
<evidence type="ECO:0000256" key="8">
    <source>
        <dbReference type="SAM" id="MobiDB-lite"/>
    </source>
</evidence>
<organism evidence="10 11">
    <name type="scientific">Amphilophus citrinellus</name>
    <name type="common">Midas cichlid</name>
    <name type="synonym">Cichlasoma citrinellum</name>
    <dbReference type="NCBI Taxonomy" id="61819"/>
    <lineage>
        <taxon>Eukaryota</taxon>
        <taxon>Metazoa</taxon>
        <taxon>Chordata</taxon>
        <taxon>Craniata</taxon>
        <taxon>Vertebrata</taxon>
        <taxon>Euteleostomi</taxon>
        <taxon>Actinopterygii</taxon>
        <taxon>Neopterygii</taxon>
        <taxon>Teleostei</taxon>
        <taxon>Neoteleostei</taxon>
        <taxon>Acanthomorphata</taxon>
        <taxon>Ovalentaria</taxon>
        <taxon>Cichlomorphae</taxon>
        <taxon>Cichliformes</taxon>
        <taxon>Cichlidae</taxon>
        <taxon>New World cichlids</taxon>
        <taxon>Cichlasomatinae</taxon>
        <taxon>Heroini</taxon>
        <taxon>Amphilophus</taxon>
    </lineage>
</organism>
<comment type="subcellular location">
    <subcellularLocation>
        <location evidence="1">Nucleus</location>
    </subcellularLocation>
</comment>
<dbReference type="GO" id="GO:0005847">
    <property type="term" value="C:mRNA cleavage and polyadenylation specificity factor complex"/>
    <property type="evidence" value="ECO:0007669"/>
    <property type="project" value="TreeGrafter"/>
</dbReference>
<feature type="compositionally biased region" description="Acidic residues" evidence="8">
    <location>
        <begin position="367"/>
        <end position="380"/>
    </location>
</feature>
<keyword evidence="11" id="KW-1185">Reference proteome</keyword>
<dbReference type="AlphaFoldDB" id="A0A3Q0QU71"/>
<dbReference type="STRING" id="61819.ENSACIP00000001862"/>
<dbReference type="PANTHER" id="PTHR13484">
    <property type="entry name" value="FIP1-LIKE 1 PROTEIN"/>
    <property type="match status" value="1"/>
</dbReference>
<keyword evidence="4" id="KW-0597">Phosphoprotein</keyword>
<evidence type="ECO:0000256" key="1">
    <source>
        <dbReference type="ARBA" id="ARBA00004123"/>
    </source>
</evidence>
<dbReference type="InterPro" id="IPR051187">
    <property type="entry name" value="Pre-mRNA_3'-end_processing_reg"/>
</dbReference>
<dbReference type="PANTHER" id="PTHR13484:SF9">
    <property type="entry name" value="PRE-MRNA 3'-END-PROCESSING FACTOR FIP1"/>
    <property type="match status" value="1"/>
</dbReference>
<evidence type="ECO:0000256" key="2">
    <source>
        <dbReference type="ARBA" id="ARBA00007459"/>
    </source>
</evidence>
<evidence type="ECO:0000313" key="10">
    <source>
        <dbReference type="Ensembl" id="ENSACIP00000001862.1"/>
    </source>
</evidence>
<feature type="compositionally biased region" description="Basic residues" evidence="8">
    <location>
        <begin position="329"/>
        <end position="339"/>
    </location>
</feature>
<dbReference type="Pfam" id="PF05182">
    <property type="entry name" value="Fip1"/>
    <property type="match status" value="1"/>
</dbReference>
<reference evidence="10" key="1">
    <citation type="submission" date="2025-08" db="UniProtKB">
        <authorList>
            <consortium name="Ensembl"/>
        </authorList>
    </citation>
    <scope>IDENTIFICATION</scope>
</reference>
<evidence type="ECO:0000256" key="7">
    <source>
        <dbReference type="ARBA" id="ARBA00031816"/>
    </source>
</evidence>
<feature type="compositionally biased region" description="Basic and acidic residues" evidence="8">
    <location>
        <begin position="297"/>
        <end position="315"/>
    </location>
</feature>
<evidence type="ECO:0000256" key="4">
    <source>
        <dbReference type="ARBA" id="ARBA00022553"/>
    </source>
</evidence>
<dbReference type="Ensembl" id="ENSACIT00000001938.1">
    <property type="protein sequence ID" value="ENSACIP00000001862.1"/>
    <property type="gene ID" value="ENSACIG00000001454.1"/>
</dbReference>
<dbReference type="OMA" id="FDEESWN"/>